<sequence>MTLDRQIASALIADHARRRVGSDAALRAASAPGRFVAEPDAATPAAGVVLGASEQRNATCGDVVDLRVLAADPAHPPLDAGAAADPADRIAVRWHGRGCTVSQASASMLAELVEGRTSAEASALVVELRALIRSHELRPGAEERLGDAFALADSGRYPLRGTCALLAWHALEEALGAEALGR</sequence>
<keyword evidence="3" id="KW-1185">Reference proteome</keyword>
<dbReference type="InterPro" id="IPR002871">
    <property type="entry name" value="NIF_FeS_clus_asmbl_NifU_N"/>
</dbReference>
<reference evidence="2 3" key="1">
    <citation type="submission" date="2020-08" db="EMBL/GenBank/DDBJ databases">
        <title>Description of Clavibacter zhangzhiyonge sp. nov., a phytopathogenic actinobacterium isolated from barley seeds, causing leaf brown spot and decline.</title>
        <authorList>
            <person name="Tian Q."/>
            <person name="Chuan J."/>
            <person name="Zhao W."/>
            <person name="Li X."/>
        </authorList>
    </citation>
    <scope>NUCLEOTIDE SEQUENCE [LARGE SCALE GENOMIC DNA]</scope>
    <source>
        <strain evidence="2 3">DM1</strain>
    </source>
</reference>
<dbReference type="KEGG" id="czh:H9X71_09675"/>
<dbReference type="GO" id="GO:0051536">
    <property type="term" value="F:iron-sulfur cluster binding"/>
    <property type="evidence" value="ECO:0007669"/>
    <property type="project" value="InterPro"/>
</dbReference>
<proteinExistence type="predicted"/>
<gene>
    <name evidence="2" type="ORF">H9X71_09675</name>
</gene>
<dbReference type="Pfam" id="PF01592">
    <property type="entry name" value="NifU_N"/>
    <property type="match status" value="1"/>
</dbReference>
<dbReference type="SUPFAM" id="SSF82649">
    <property type="entry name" value="SufE/NifU"/>
    <property type="match status" value="1"/>
</dbReference>
<organism evidence="2 3">
    <name type="scientific">Clavibacter zhangzhiyongii</name>
    <dbReference type="NCBI Taxonomy" id="2768071"/>
    <lineage>
        <taxon>Bacteria</taxon>
        <taxon>Bacillati</taxon>
        <taxon>Actinomycetota</taxon>
        <taxon>Actinomycetes</taxon>
        <taxon>Micrococcales</taxon>
        <taxon>Microbacteriaceae</taxon>
        <taxon>Clavibacter</taxon>
    </lineage>
</organism>
<dbReference type="GO" id="GO:0016226">
    <property type="term" value="P:iron-sulfur cluster assembly"/>
    <property type="evidence" value="ECO:0007669"/>
    <property type="project" value="InterPro"/>
</dbReference>
<feature type="domain" description="NIF system FeS cluster assembly NifU N-terminal" evidence="1">
    <location>
        <begin position="54"/>
        <end position="125"/>
    </location>
</feature>
<evidence type="ECO:0000259" key="1">
    <source>
        <dbReference type="Pfam" id="PF01592"/>
    </source>
</evidence>
<dbReference type="RefSeq" id="WP_191146903.1">
    <property type="nucleotide sequence ID" value="NZ_CP061274.1"/>
</dbReference>
<protein>
    <submittedName>
        <fullName evidence="2">Iron-sulfur cluster assembly scaffold protein</fullName>
    </submittedName>
</protein>
<dbReference type="EMBL" id="CP061274">
    <property type="protein sequence ID" value="QOD42894.1"/>
    <property type="molecule type" value="Genomic_DNA"/>
</dbReference>
<dbReference type="Proteomes" id="UP000516660">
    <property type="component" value="Chromosome"/>
</dbReference>
<name>A0A7L7YZK8_9MICO</name>
<accession>A0A7L7YZK8</accession>
<dbReference type="AlphaFoldDB" id="A0A7L7YZK8"/>
<dbReference type="GO" id="GO:0005506">
    <property type="term" value="F:iron ion binding"/>
    <property type="evidence" value="ECO:0007669"/>
    <property type="project" value="InterPro"/>
</dbReference>
<dbReference type="Gene3D" id="3.90.1010.10">
    <property type="match status" value="1"/>
</dbReference>
<evidence type="ECO:0000313" key="3">
    <source>
        <dbReference type="Proteomes" id="UP000516660"/>
    </source>
</evidence>
<dbReference type="CDD" id="cd06664">
    <property type="entry name" value="IscU_like"/>
    <property type="match status" value="1"/>
</dbReference>
<evidence type="ECO:0000313" key="2">
    <source>
        <dbReference type="EMBL" id="QOD42894.1"/>
    </source>
</evidence>